<dbReference type="GO" id="GO:0050797">
    <property type="term" value="F:thymidylate synthase (FAD) activity"/>
    <property type="evidence" value="ECO:0007669"/>
    <property type="project" value="InterPro"/>
</dbReference>
<dbReference type="InterPro" id="IPR036098">
    <property type="entry name" value="Thymidylate_synthase_ThyX_sf"/>
</dbReference>
<protein>
    <submittedName>
        <fullName evidence="1">Thymidylate synthase thyX</fullName>
    </submittedName>
</protein>
<name>A0A8S5TEX8_9CAUD</name>
<dbReference type="SUPFAM" id="SSF69796">
    <property type="entry name" value="Thymidylate synthase-complementing protein Thy1"/>
    <property type="match status" value="1"/>
</dbReference>
<proteinExistence type="predicted"/>
<dbReference type="GO" id="GO:0006231">
    <property type="term" value="P:dTMP biosynthetic process"/>
    <property type="evidence" value="ECO:0007669"/>
    <property type="project" value="InterPro"/>
</dbReference>
<accession>A0A8S5TEX8</accession>
<reference evidence="1" key="1">
    <citation type="journal article" date="2021" name="Proc. Natl. Acad. Sci. U.S.A.">
        <title>A Catalog of Tens of Thousands of Viruses from Human Metagenomes Reveals Hidden Associations with Chronic Diseases.</title>
        <authorList>
            <person name="Tisza M.J."/>
            <person name="Buck C.B."/>
        </authorList>
    </citation>
    <scope>NUCLEOTIDE SEQUENCE</scope>
    <source>
        <strain evidence="1">CtbgC51</strain>
    </source>
</reference>
<dbReference type="EMBL" id="BK032817">
    <property type="protein sequence ID" value="DAF61809.1"/>
    <property type="molecule type" value="Genomic_DNA"/>
</dbReference>
<dbReference type="GO" id="GO:0050660">
    <property type="term" value="F:flavin adenine dinucleotide binding"/>
    <property type="evidence" value="ECO:0007669"/>
    <property type="project" value="InterPro"/>
</dbReference>
<organism evidence="1">
    <name type="scientific">Siphoviridae sp. ctbgC51</name>
    <dbReference type="NCBI Taxonomy" id="2827901"/>
    <lineage>
        <taxon>Viruses</taxon>
        <taxon>Duplodnaviria</taxon>
        <taxon>Heunggongvirae</taxon>
        <taxon>Uroviricota</taxon>
        <taxon>Caudoviricetes</taxon>
    </lineage>
</organism>
<dbReference type="Gene3D" id="3.30.1360.170">
    <property type="match status" value="1"/>
</dbReference>
<evidence type="ECO:0000313" key="1">
    <source>
        <dbReference type="EMBL" id="DAF61809.1"/>
    </source>
</evidence>
<sequence length="204" mass="23471">MKTEITKIKGDWMEVASDCRSTVGKPPLDHEPSVDFKKKILLAEHSPIRDISIKWTWHGIKSWVATHWSRHKFEKYIKSQRSDRTGIPRDKLPQDAPVDFTGDANVQALIDTMRKRLCRQSSTETRQYAEDFKAALHEIQPEIADALVCNCVYRAGCPEMTPCGDGKCFFDVLIDQTAGAVATTHIQDRYDAYNKFFYERRKSE</sequence>